<evidence type="ECO:0000313" key="2">
    <source>
        <dbReference type="EMBL" id="KAF7285773.1"/>
    </source>
</evidence>
<keyword evidence="3" id="KW-1185">Reference proteome</keyword>
<dbReference type="AlphaFoldDB" id="A0A834IXP6"/>
<evidence type="ECO:0000256" key="1">
    <source>
        <dbReference type="SAM" id="MobiDB-lite"/>
    </source>
</evidence>
<protein>
    <submittedName>
        <fullName evidence="2">Uncharacterized protein</fullName>
    </submittedName>
</protein>
<evidence type="ECO:0000313" key="3">
    <source>
        <dbReference type="Proteomes" id="UP000625711"/>
    </source>
</evidence>
<sequence length="92" mass="9517">MALVAQGNGGGGDIGGRGSDGPVANKSECSRDGARPSIILSNWPRKSRQKNVGTKSKPASHPCGYSCESCVPAAGIYVSDNAISPKRRRMAD</sequence>
<organism evidence="2 3">
    <name type="scientific">Rhynchophorus ferrugineus</name>
    <name type="common">Red palm weevil</name>
    <name type="synonym">Curculio ferrugineus</name>
    <dbReference type="NCBI Taxonomy" id="354439"/>
    <lineage>
        <taxon>Eukaryota</taxon>
        <taxon>Metazoa</taxon>
        <taxon>Ecdysozoa</taxon>
        <taxon>Arthropoda</taxon>
        <taxon>Hexapoda</taxon>
        <taxon>Insecta</taxon>
        <taxon>Pterygota</taxon>
        <taxon>Neoptera</taxon>
        <taxon>Endopterygota</taxon>
        <taxon>Coleoptera</taxon>
        <taxon>Polyphaga</taxon>
        <taxon>Cucujiformia</taxon>
        <taxon>Curculionidae</taxon>
        <taxon>Dryophthorinae</taxon>
        <taxon>Rhynchophorus</taxon>
    </lineage>
</organism>
<feature type="region of interest" description="Disordered" evidence="1">
    <location>
        <begin position="1"/>
        <end position="63"/>
    </location>
</feature>
<reference evidence="2" key="1">
    <citation type="submission" date="2020-08" db="EMBL/GenBank/DDBJ databases">
        <title>Genome sequencing and assembly of the red palm weevil Rhynchophorus ferrugineus.</title>
        <authorList>
            <person name="Dias G.B."/>
            <person name="Bergman C.M."/>
            <person name="Manee M."/>
        </authorList>
    </citation>
    <scope>NUCLEOTIDE SEQUENCE</scope>
    <source>
        <strain evidence="2">AA-2017</strain>
        <tissue evidence="2">Whole larva</tissue>
    </source>
</reference>
<gene>
    <name evidence="2" type="ORF">GWI33_009958</name>
</gene>
<accession>A0A834IXP6</accession>
<dbReference type="Proteomes" id="UP000625711">
    <property type="component" value="Unassembled WGS sequence"/>
</dbReference>
<name>A0A834IXP6_RHYFE</name>
<proteinExistence type="predicted"/>
<feature type="compositionally biased region" description="Gly residues" evidence="1">
    <location>
        <begin position="7"/>
        <end position="19"/>
    </location>
</feature>
<comment type="caution">
    <text evidence="2">The sequence shown here is derived from an EMBL/GenBank/DDBJ whole genome shotgun (WGS) entry which is preliminary data.</text>
</comment>
<dbReference type="EMBL" id="JAACXV010000044">
    <property type="protein sequence ID" value="KAF7285773.1"/>
    <property type="molecule type" value="Genomic_DNA"/>
</dbReference>